<name>A0ABR0XJR6_REHGL</name>
<keyword evidence="5" id="KW-0539">Nucleus</keyword>
<keyword evidence="3" id="KW-0238">DNA-binding</keyword>
<comment type="caution">
    <text evidence="8">The sequence shown here is derived from an EMBL/GenBank/DDBJ whole genome shotgun (WGS) entry which is preliminary data.</text>
</comment>
<feature type="region of interest" description="Disordered" evidence="6">
    <location>
        <begin position="34"/>
        <end position="58"/>
    </location>
</feature>
<dbReference type="PANTHER" id="PTHR31391">
    <property type="entry name" value="B3 DOMAIN-CONTAINING PROTEIN OS11G0197600-RELATED"/>
    <property type="match status" value="1"/>
</dbReference>
<reference evidence="8 9" key="1">
    <citation type="journal article" date="2021" name="Comput. Struct. Biotechnol. J.">
        <title>De novo genome assembly of the potent medicinal plant Rehmannia glutinosa using nanopore technology.</title>
        <authorList>
            <person name="Ma L."/>
            <person name="Dong C."/>
            <person name="Song C."/>
            <person name="Wang X."/>
            <person name="Zheng X."/>
            <person name="Niu Y."/>
            <person name="Chen S."/>
            <person name="Feng W."/>
        </authorList>
    </citation>
    <scope>NUCLEOTIDE SEQUENCE [LARGE SCALE GENOMIC DNA]</scope>
    <source>
        <strain evidence="8">DH-2019</strain>
    </source>
</reference>
<dbReference type="Proteomes" id="UP001318860">
    <property type="component" value="Unassembled WGS sequence"/>
</dbReference>
<gene>
    <name evidence="8" type="ORF">DH2020_006664</name>
</gene>
<organism evidence="8 9">
    <name type="scientific">Rehmannia glutinosa</name>
    <name type="common">Chinese foxglove</name>
    <dbReference type="NCBI Taxonomy" id="99300"/>
    <lineage>
        <taxon>Eukaryota</taxon>
        <taxon>Viridiplantae</taxon>
        <taxon>Streptophyta</taxon>
        <taxon>Embryophyta</taxon>
        <taxon>Tracheophyta</taxon>
        <taxon>Spermatophyta</taxon>
        <taxon>Magnoliopsida</taxon>
        <taxon>eudicotyledons</taxon>
        <taxon>Gunneridae</taxon>
        <taxon>Pentapetalae</taxon>
        <taxon>asterids</taxon>
        <taxon>lamiids</taxon>
        <taxon>Lamiales</taxon>
        <taxon>Orobanchaceae</taxon>
        <taxon>Rehmannieae</taxon>
        <taxon>Rehmannia</taxon>
    </lineage>
</organism>
<dbReference type="InterPro" id="IPR015300">
    <property type="entry name" value="DNA-bd_pseudobarrel_sf"/>
</dbReference>
<dbReference type="CDD" id="cd10017">
    <property type="entry name" value="B3_DNA"/>
    <property type="match status" value="1"/>
</dbReference>
<keyword evidence="4" id="KW-0804">Transcription</keyword>
<evidence type="ECO:0000256" key="2">
    <source>
        <dbReference type="ARBA" id="ARBA00023015"/>
    </source>
</evidence>
<evidence type="ECO:0000256" key="3">
    <source>
        <dbReference type="ARBA" id="ARBA00023125"/>
    </source>
</evidence>
<keyword evidence="2" id="KW-0805">Transcription regulation</keyword>
<evidence type="ECO:0000313" key="9">
    <source>
        <dbReference type="Proteomes" id="UP001318860"/>
    </source>
</evidence>
<dbReference type="InterPro" id="IPR044837">
    <property type="entry name" value="REM16-like"/>
</dbReference>
<dbReference type="PANTHER" id="PTHR31391:SF168">
    <property type="entry name" value="B3 DOMAIN-CONTAINING PROTEIN REM16-LIKE"/>
    <property type="match status" value="1"/>
</dbReference>
<evidence type="ECO:0000256" key="6">
    <source>
        <dbReference type="SAM" id="MobiDB-lite"/>
    </source>
</evidence>
<sequence length="433" mass="48758">MRKALVPVPHSLSGEAFYTGARLGSAHRRQASAQARLSKTNEVKMSTTDDHHSCLNGNSSALEQAKGIQANSSGQFPSFLKQLLKSHLSGKFYLGLPKKFCDAHMPSHDDTIVLVDENEQEYNTKYSVRKNRLSGGWRGFSIAHKLLEGDALVYIVRAGNLTEKNNGAIGFHTCGFQDIKPISSVKMEDQIEENACIGKTARRIHLNSLAVNNHHQETKKARLISDSKLDTDQYENDIDHFDRNVLEDNRYSESVVYFKDVKSFEDFKIQVDGLILDSEIPTNLRTKYYHICCSQKRCLHDCLIKGLSSKLVVVMISETVNIADAIKSAELATSLHHFECWEKTLKAFEDLGMAVGFLRDRLQKLVGLSREFCSTVETQRIKRAQADEQMSNLEATSLNVKTLIGSLEAEVEALKWKNKKLGFEFQMLAQAPW</sequence>
<dbReference type="SUPFAM" id="SSF101936">
    <property type="entry name" value="DNA-binding pseudobarrel domain"/>
    <property type="match status" value="1"/>
</dbReference>
<accession>A0ABR0XJR6</accession>
<feature type="domain" description="TF-B3" evidence="7">
    <location>
        <begin position="79"/>
        <end position="177"/>
    </location>
</feature>
<evidence type="ECO:0000313" key="8">
    <source>
        <dbReference type="EMBL" id="KAK6159350.1"/>
    </source>
</evidence>
<dbReference type="SMART" id="SM01019">
    <property type="entry name" value="B3"/>
    <property type="match status" value="1"/>
</dbReference>
<dbReference type="Gene3D" id="2.40.330.10">
    <property type="entry name" value="DNA-binding pseudobarrel domain"/>
    <property type="match status" value="1"/>
</dbReference>
<dbReference type="Pfam" id="PF02362">
    <property type="entry name" value="B3"/>
    <property type="match status" value="1"/>
</dbReference>
<evidence type="ECO:0000256" key="5">
    <source>
        <dbReference type="ARBA" id="ARBA00023242"/>
    </source>
</evidence>
<dbReference type="InterPro" id="IPR003340">
    <property type="entry name" value="B3_DNA-bd"/>
</dbReference>
<comment type="subcellular location">
    <subcellularLocation>
        <location evidence="1">Nucleus</location>
    </subcellularLocation>
</comment>
<feature type="compositionally biased region" description="Basic and acidic residues" evidence="6">
    <location>
        <begin position="39"/>
        <end position="53"/>
    </location>
</feature>
<evidence type="ECO:0000256" key="4">
    <source>
        <dbReference type="ARBA" id="ARBA00023163"/>
    </source>
</evidence>
<evidence type="ECO:0000256" key="1">
    <source>
        <dbReference type="ARBA" id="ARBA00004123"/>
    </source>
</evidence>
<dbReference type="EMBL" id="JABTTQ020000004">
    <property type="protein sequence ID" value="KAK6159350.1"/>
    <property type="molecule type" value="Genomic_DNA"/>
</dbReference>
<evidence type="ECO:0000259" key="7">
    <source>
        <dbReference type="PROSITE" id="PS50863"/>
    </source>
</evidence>
<dbReference type="PROSITE" id="PS50863">
    <property type="entry name" value="B3"/>
    <property type="match status" value="1"/>
</dbReference>
<protein>
    <recommendedName>
        <fullName evidence="7">TF-B3 domain-containing protein</fullName>
    </recommendedName>
</protein>
<proteinExistence type="predicted"/>
<keyword evidence="9" id="KW-1185">Reference proteome</keyword>